<evidence type="ECO:0000313" key="2">
    <source>
        <dbReference type="Proteomes" id="UP000688137"/>
    </source>
</evidence>
<dbReference type="Proteomes" id="UP000688137">
    <property type="component" value="Unassembled WGS sequence"/>
</dbReference>
<proteinExistence type="predicted"/>
<evidence type="ECO:0000313" key="1">
    <source>
        <dbReference type="EMBL" id="CAD8084882.1"/>
    </source>
</evidence>
<comment type="caution">
    <text evidence="1">The sequence shown here is derived from an EMBL/GenBank/DDBJ whole genome shotgun (WGS) entry which is preliminary data.</text>
</comment>
<dbReference type="EMBL" id="CAJJDM010000076">
    <property type="protein sequence ID" value="CAD8084882.1"/>
    <property type="molecule type" value="Genomic_DNA"/>
</dbReference>
<sequence>MNKLMKQCALRIQQHATTNEAYLYTINDYEQVGETIIIVFIDINYLNSCSRIPDSQFNTLVNINSFLTYNIMKFILFRFELHLRVVLKYLTLSNQQIQERKLTKNIEIIL</sequence>
<gene>
    <name evidence="1" type="ORF">PPRIM_AZ9-3.1.T0730036</name>
</gene>
<protein>
    <submittedName>
        <fullName evidence="1">Uncharacterized protein</fullName>
    </submittedName>
</protein>
<dbReference type="AlphaFoldDB" id="A0A8S1MZV7"/>
<name>A0A8S1MZV7_PARPR</name>
<accession>A0A8S1MZV7</accession>
<keyword evidence="2" id="KW-1185">Reference proteome</keyword>
<organism evidence="1 2">
    <name type="scientific">Paramecium primaurelia</name>
    <dbReference type="NCBI Taxonomy" id="5886"/>
    <lineage>
        <taxon>Eukaryota</taxon>
        <taxon>Sar</taxon>
        <taxon>Alveolata</taxon>
        <taxon>Ciliophora</taxon>
        <taxon>Intramacronucleata</taxon>
        <taxon>Oligohymenophorea</taxon>
        <taxon>Peniculida</taxon>
        <taxon>Parameciidae</taxon>
        <taxon>Paramecium</taxon>
    </lineage>
</organism>
<reference evidence="1" key="1">
    <citation type="submission" date="2021-01" db="EMBL/GenBank/DDBJ databases">
        <authorList>
            <consortium name="Genoscope - CEA"/>
            <person name="William W."/>
        </authorList>
    </citation>
    <scope>NUCLEOTIDE SEQUENCE</scope>
</reference>